<dbReference type="EC" id="1.2.7.8" evidence="3"/>
<comment type="caution">
    <text evidence="5">The sequence shown here is derived from an EMBL/GenBank/DDBJ whole genome shotgun (WGS) entry which is preliminary data.</text>
</comment>
<name>A0AAJ1IFG2_9SPIO</name>
<dbReference type="Proteomes" id="UP001221217">
    <property type="component" value="Unassembled WGS sequence"/>
</dbReference>
<protein>
    <recommendedName>
        <fullName evidence="3">Indolepyruvate oxidoreductase subunit IorA</fullName>
        <shortName evidence="3">IOR</shortName>
        <ecNumber evidence="3">1.2.7.8</ecNumber>
    </recommendedName>
    <alternativeName>
        <fullName evidence="3">Indolepyruvate ferredoxin oxidoreductase subunit alpha</fullName>
    </alternativeName>
</protein>
<dbReference type="InterPro" id="IPR045025">
    <property type="entry name" value="HACL1-like"/>
</dbReference>
<evidence type="ECO:0000313" key="5">
    <source>
        <dbReference type="EMBL" id="MDC7226977.1"/>
    </source>
</evidence>
<dbReference type="Gene3D" id="3.30.70.20">
    <property type="match status" value="1"/>
</dbReference>
<dbReference type="Gene3D" id="3.40.50.970">
    <property type="match status" value="2"/>
</dbReference>
<dbReference type="PIRSF" id="PIRSF006439">
    <property type="entry name" value="Indolepyruvate_ferr_oxidored"/>
    <property type="match status" value="1"/>
</dbReference>
<keyword evidence="2 3" id="KW-0560">Oxidoreductase</keyword>
<dbReference type="GO" id="GO:0046872">
    <property type="term" value="F:metal ion binding"/>
    <property type="evidence" value="ECO:0007669"/>
    <property type="project" value="UniProtKB-UniRule"/>
</dbReference>
<keyword evidence="3" id="KW-0004">4Fe-4S</keyword>
<comment type="function">
    <text evidence="3">Catalyzes the ferredoxin-dependent oxidative decarboxylation of arylpyruvates.</text>
</comment>
<keyword evidence="3" id="KW-0813">Transport</keyword>
<keyword evidence="3" id="KW-0249">Electron transport</keyword>
<evidence type="ECO:0000256" key="3">
    <source>
        <dbReference type="PIRNR" id="PIRNR006439"/>
    </source>
</evidence>
<dbReference type="Pfam" id="PF02775">
    <property type="entry name" value="TPP_enzyme_C"/>
    <property type="match status" value="1"/>
</dbReference>
<evidence type="ECO:0000256" key="1">
    <source>
        <dbReference type="ARBA" id="ARBA00022723"/>
    </source>
</evidence>
<dbReference type="InterPro" id="IPR002880">
    <property type="entry name" value="Pyrv_Fd/Flavodoxin_OxRdtase_N"/>
</dbReference>
<dbReference type="PANTHER" id="PTHR43710">
    <property type="entry name" value="2-HYDROXYACYL-COA LYASE"/>
    <property type="match status" value="1"/>
</dbReference>
<keyword evidence="3" id="KW-0408">Iron</keyword>
<dbReference type="EMBL" id="JAQQAL010000021">
    <property type="protein sequence ID" value="MDC7226977.1"/>
    <property type="molecule type" value="Genomic_DNA"/>
</dbReference>
<feature type="domain" description="4Fe-4S ferredoxin-type" evidence="4">
    <location>
        <begin position="595"/>
        <end position="624"/>
    </location>
</feature>
<dbReference type="GO" id="GO:0051539">
    <property type="term" value="F:4 iron, 4 sulfur cluster binding"/>
    <property type="evidence" value="ECO:0007669"/>
    <property type="project" value="UniProtKB-UniRule"/>
</dbReference>
<dbReference type="FunFam" id="3.40.50.970:FF:000039">
    <property type="entry name" value="Indolepyruvate oxidoreductase subunit IorA"/>
    <property type="match status" value="1"/>
</dbReference>
<dbReference type="AlphaFoldDB" id="A0AAJ1IFG2"/>
<proteinExistence type="predicted"/>
<dbReference type="Pfam" id="PF00037">
    <property type="entry name" value="Fer4"/>
    <property type="match status" value="1"/>
</dbReference>
<sequence>MDIGKILLEKEPFSDIMMGNAAVVRAMIEAGVEVVTTYPGSPTPEIAEAARAVLKYESPFYFEYSTNEKVAAEVAFGASLNGRLSVVFFKSVGLNVASDSVVQFSLLEPQGGLVIILGDDPGANSSQNEQDNRHFARMTNIPVLEPADPQQVYEMFIEAVEISVENKMPVFLRMTTHVCHAKSRVSFGDRTIVRSGRGPSFDPDFGEYIPLTSAVAPMKKRSILKLGKIRERSENSRFNYLTDRNASKGIIICGLPSLSLSDLLSEIEDKPDVLTIGMVWPLPLSFICDFCENHDEVLIIEELDDFIEKEVKAAAFDRGLKLKIIGKTEPDDFIGELNQQNLRHFINSKWPELGLKSPAVPLSALTEIKPRPAQLCPGCGHRSAFYAIKKALKEDDITVADIGCHTLGYMRPYEFGKVLLSMGHSNGTGAGLSLFNRTRRIVTILGDSTFFHAGLPGIINAVRNNHDITLIVMENGTTAMTGHQDHAGSKADSESGKKKISIKAVLEGLGVEAVYEVDTYSQSSLTKAVDDALAVKGFSVAIARHPCMLKFTRENRHRGITPDRQAGIDPAKCKNIEACIKVFGCPSFMVNKETGSISVNKELCIGDGSCVQVCPVSAIGIKKKNEAEHE</sequence>
<dbReference type="SUPFAM" id="SSF52518">
    <property type="entry name" value="Thiamin diphosphate-binding fold (THDP-binding)"/>
    <property type="match status" value="2"/>
</dbReference>
<comment type="cofactor">
    <cofactor evidence="3">
        <name>[4Fe-4S] cluster</name>
        <dbReference type="ChEBI" id="CHEBI:49883"/>
    </cofactor>
    <text evidence="3">Binds 2 [4Fe-4S] clusters. In this family the first cluster has a non-standard and varying [4Fe-4S] binding motif CX(2)CX(2)CX(4-5)CP.</text>
</comment>
<dbReference type="InterPro" id="IPR017721">
    <property type="entry name" value="IorA"/>
</dbReference>
<comment type="catalytic activity">
    <reaction evidence="3">
        <text>indole-3-pyruvate + 2 oxidized [2Fe-2S]-[ferredoxin] + CoA = (indol-3-yl)acetyl-CoA + 2 reduced [2Fe-2S]-[ferredoxin] + CO2 + H(+)</text>
        <dbReference type="Rhea" id="RHEA:12645"/>
        <dbReference type="Rhea" id="RHEA-COMP:10000"/>
        <dbReference type="Rhea" id="RHEA-COMP:10001"/>
        <dbReference type="ChEBI" id="CHEBI:15378"/>
        <dbReference type="ChEBI" id="CHEBI:16526"/>
        <dbReference type="ChEBI" id="CHEBI:17640"/>
        <dbReference type="ChEBI" id="CHEBI:33737"/>
        <dbReference type="ChEBI" id="CHEBI:33738"/>
        <dbReference type="ChEBI" id="CHEBI:57271"/>
        <dbReference type="ChEBI" id="CHEBI:57287"/>
        <dbReference type="EC" id="1.2.7.8"/>
    </reaction>
</comment>
<dbReference type="CDD" id="cd02008">
    <property type="entry name" value="TPP_IOR_alpha"/>
    <property type="match status" value="1"/>
</dbReference>
<accession>A0AAJ1IFG2</accession>
<keyword evidence="1 3" id="KW-0479">Metal-binding</keyword>
<dbReference type="InterPro" id="IPR017896">
    <property type="entry name" value="4Fe4S_Fe-S-bd"/>
</dbReference>
<evidence type="ECO:0000259" key="4">
    <source>
        <dbReference type="PROSITE" id="PS51379"/>
    </source>
</evidence>
<organism evidence="5 6">
    <name type="scientific">Candidatus Thalassospirochaeta sargassi</name>
    <dbReference type="NCBI Taxonomy" id="3119039"/>
    <lineage>
        <taxon>Bacteria</taxon>
        <taxon>Pseudomonadati</taxon>
        <taxon>Spirochaetota</taxon>
        <taxon>Spirochaetia</taxon>
        <taxon>Spirochaetales</taxon>
        <taxon>Spirochaetaceae</taxon>
        <taxon>Candidatus Thalassospirochaeta</taxon>
    </lineage>
</organism>
<dbReference type="Pfam" id="PF01855">
    <property type="entry name" value="POR_N"/>
    <property type="match status" value="1"/>
</dbReference>
<dbReference type="GO" id="GO:0030976">
    <property type="term" value="F:thiamine pyrophosphate binding"/>
    <property type="evidence" value="ECO:0007669"/>
    <property type="project" value="InterPro"/>
</dbReference>
<dbReference type="SUPFAM" id="SSF54862">
    <property type="entry name" value="4Fe-4S ferredoxins"/>
    <property type="match status" value="1"/>
</dbReference>
<dbReference type="GO" id="GO:0043805">
    <property type="term" value="F:indolepyruvate ferredoxin oxidoreductase activity"/>
    <property type="evidence" value="ECO:0007669"/>
    <property type="project" value="UniProtKB-UniRule"/>
</dbReference>
<keyword evidence="3" id="KW-0411">Iron-sulfur</keyword>
<dbReference type="PROSITE" id="PS51379">
    <property type="entry name" value="4FE4S_FER_2"/>
    <property type="match status" value="1"/>
</dbReference>
<dbReference type="CDD" id="cd07034">
    <property type="entry name" value="TPP_PYR_PFOR_IOR-alpha_like"/>
    <property type="match status" value="1"/>
</dbReference>
<dbReference type="GO" id="GO:0044281">
    <property type="term" value="P:small molecule metabolic process"/>
    <property type="evidence" value="ECO:0007669"/>
    <property type="project" value="UniProtKB-ARBA"/>
</dbReference>
<dbReference type="PANTHER" id="PTHR43710:SF7">
    <property type="entry name" value="INDOLEPYRUVATE OXIDOREDUCTASE SUBUNIT IORA"/>
    <property type="match status" value="1"/>
</dbReference>
<dbReference type="InterPro" id="IPR011766">
    <property type="entry name" value="TPP_enzyme_TPP-bd"/>
</dbReference>
<evidence type="ECO:0000256" key="2">
    <source>
        <dbReference type="ARBA" id="ARBA00023002"/>
    </source>
</evidence>
<evidence type="ECO:0000313" key="6">
    <source>
        <dbReference type="Proteomes" id="UP001221217"/>
    </source>
</evidence>
<reference evidence="5 6" key="1">
    <citation type="submission" date="2022-12" db="EMBL/GenBank/DDBJ databases">
        <title>Metagenome assembled genome from gulf of manar.</title>
        <authorList>
            <person name="Kohli P."/>
            <person name="Pk S."/>
            <person name="Venkata Ramana C."/>
            <person name="Sasikala C."/>
        </authorList>
    </citation>
    <scope>NUCLEOTIDE SEQUENCE [LARGE SCALE GENOMIC DNA]</scope>
    <source>
        <strain evidence="5">JB008</strain>
    </source>
</reference>
<gene>
    <name evidence="5" type="ORF">PQJ61_09460</name>
</gene>
<dbReference type="InterPro" id="IPR029061">
    <property type="entry name" value="THDP-binding"/>
</dbReference>